<feature type="transmembrane region" description="Helical" evidence="13">
    <location>
        <begin position="20"/>
        <end position="38"/>
    </location>
</feature>
<dbReference type="InterPro" id="IPR003594">
    <property type="entry name" value="HATPase_dom"/>
</dbReference>
<dbReference type="SUPFAM" id="SSF47384">
    <property type="entry name" value="Homodimeric domain of signal transducing histidine kinase"/>
    <property type="match status" value="1"/>
</dbReference>
<evidence type="ECO:0000256" key="1">
    <source>
        <dbReference type="ARBA" id="ARBA00000085"/>
    </source>
</evidence>
<dbReference type="Pfam" id="PF00512">
    <property type="entry name" value="HisKA"/>
    <property type="match status" value="1"/>
</dbReference>
<keyword evidence="5" id="KW-1003">Cell membrane</keyword>
<dbReference type="GO" id="GO:0005886">
    <property type="term" value="C:plasma membrane"/>
    <property type="evidence" value="ECO:0007669"/>
    <property type="project" value="UniProtKB-SubCell"/>
</dbReference>
<evidence type="ECO:0000256" key="8">
    <source>
        <dbReference type="ARBA" id="ARBA00022741"/>
    </source>
</evidence>
<feature type="transmembrane region" description="Helical" evidence="13">
    <location>
        <begin position="191"/>
        <end position="209"/>
    </location>
</feature>
<dbReference type="STRING" id="1798665.A2942_03885"/>
<keyword evidence="12 13" id="KW-0472">Membrane</keyword>
<dbReference type="Gene3D" id="1.10.287.130">
    <property type="match status" value="1"/>
</dbReference>
<evidence type="ECO:0000256" key="13">
    <source>
        <dbReference type="SAM" id="Phobius"/>
    </source>
</evidence>
<sequence length="454" mass="51263">MDTFFNILTRGVHFVRNNPQIIYTIFLVIVIPLAFFLTSEQFLRVAREDQNRLERSRIGVLQDVFALFAKWNLDDTKFLHDRVRVVAHETDTMTNFQVLGTEDGESFPILVSMNGEEEGTMLTPDPHTLSLLRTAMAHPAQSVSSEVFNGGVRYWRSARAITATTSNTAVGYVFTELSMAQGDYVARRNIFDAYMTLLLIILLIILLLIRQARIIDYATLYQRLKDIDSMKDDFVSMAAHELRSPLTTIRGYIDMIRSEKLSKKAEEYLKDIDSSALRLNLMIGDILDVAKLQAGRMSFNLQSVDVSEDIAAVIDSFQKLAKDKGLLLSFDRRTLPLIAVDTDRFRQIMINLVGNAVKYTSKGEVHVTAEAIRDDVTIRISDTGAGISAEDQGKLFQKFFRVRNEETERVTGTGLGLWITNQMVKAMKGTIMVESIRGKGTDFVVSFPVTENKK</sequence>
<dbReference type="Pfam" id="PF02518">
    <property type="entry name" value="HATPase_c"/>
    <property type="match status" value="1"/>
</dbReference>
<keyword evidence="13" id="KW-0812">Transmembrane</keyword>
<dbReference type="InterPro" id="IPR036097">
    <property type="entry name" value="HisK_dim/P_sf"/>
</dbReference>
<dbReference type="Gene3D" id="3.30.565.10">
    <property type="entry name" value="Histidine kinase-like ATPase, C-terminal domain"/>
    <property type="match status" value="1"/>
</dbReference>
<evidence type="ECO:0000256" key="10">
    <source>
        <dbReference type="ARBA" id="ARBA00022840"/>
    </source>
</evidence>
<evidence type="ECO:0000256" key="9">
    <source>
        <dbReference type="ARBA" id="ARBA00022777"/>
    </source>
</evidence>
<organism evidence="15 16">
    <name type="scientific">Candidatus Lloydbacteria bacterium RIFCSPLOWO2_01_FULL_50_20</name>
    <dbReference type="NCBI Taxonomy" id="1798665"/>
    <lineage>
        <taxon>Bacteria</taxon>
        <taxon>Candidatus Lloydiibacteriota</taxon>
    </lineage>
</organism>
<evidence type="ECO:0000256" key="3">
    <source>
        <dbReference type="ARBA" id="ARBA00004314"/>
    </source>
</evidence>
<dbReference type="FunFam" id="3.30.565.10:FF:000023">
    <property type="entry name" value="PAS domain-containing sensor histidine kinase"/>
    <property type="match status" value="1"/>
</dbReference>
<keyword evidence="10" id="KW-0067">ATP-binding</keyword>
<evidence type="ECO:0000259" key="14">
    <source>
        <dbReference type="PROSITE" id="PS50109"/>
    </source>
</evidence>
<dbReference type="EC" id="2.7.13.3" evidence="4"/>
<gene>
    <name evidence="15" type="ORF">A2942_03885</name>
</gene>
<comment type="caution">
    <text evidence="15">The sequence shown here is derived from an EMBL/GenBank/DDBJ whole genome shotgun (WGS) entry which is preliminary data.</text>
</comment>
<keyword evidence="7" id="KW-0808">Transferase</keyword>
<name>A0A1G2DF03_9BACT</name>
<evidence type="ECO:0000256" key="5">
    <source>
        <dbReference type="ARBA" id="ARBA00022475"/>
    </source>
</evidence>
<accession>A0A1G2DF03</accession>
<dbReference type="PROSITE" id="PS50109">
    <property type="entry name" value="HIS_KIN"/>
    <property type="match status" value="1"/>
</dbReference>
<dbReference type="GO" id="GO:0005524">
    <property type="term" value="F:ATP binding"/>
    <property type="evidence" value="ECO:0007669"/>
    <property type="project" value="UniProtKB-KW"/>
</dbReference>
<dbReference type="SMART" id="SM00387">
    <property type="entry name" value="HATPase_c"/>
    <property type="match status" value="1"/>
</dbReference>
<dbReference type="InterPro" id="IPR005467">
    <property type="entry name" value="His_kinase_dom"/>
</dbReference>
<dbReference type="GO" id="GO:0000155">
    <property type="term" value="F:phosphorelay sensor kinase activity"/>
    <property type="evidence" value="ECO:0007669"/>
    <property type="project" value="InterPro"/>
</dbReference>
<dbReference type="PANTHER" id="PTHR43547:SF2">
    <property type="entry name" value="HYBRID SIGNAL TRANSDUCTION HISTIDINE KINASE C"/>
    <property type="match status" value="1"/>
</dbReference>
<dbReference type="SUPFAM" id="SSF55874">
    <property type="entry name" value="ATPase domain of HSP90 chaperone/DNA topoisomerase II/histidine kinase"/>
    <property type="match status" value="1"/>
</dbReference>
<dbReference type="InterPro" id="IPR003661">
    <property type="entry name" value="HisK_dim/P_dom"/>
</dbReference>
<dbReference type="PANTHER" id="PTHR43547">
    <property type="entry name" value="TWO-COMPONENT HISTIDINE KINASE"/>
    <property type="match status" value="1"/>
</dbReference>
<proteinExistence type="predicted"/>
<protein>
    <recommendedName>
        <fullName evidence="4">histidine kinase</fullName>
        <ecNumber evidence="4">2.7.13.3</ecNumber>
    </recommendedName>
</protein>
<dbReference type="Proteomes" id="UP000178534">
    <property type="component" value="Unassembled WGS sequence"/>
</dbReference>
<comment type="catalytic activity">
    <reaction evidence="1">
        <text>ATP + protein L-histidine = ADP + protein N-phospho-L-histidine.</text>
        <dbReference type="EC" id="2.7.13.3"/>
    </reaction>
</comment>
<dbReference type="InterPro" id="IPR004358">
    <property type="entry name" value="Sig_transdc_His_kin-like_C"/>
</dbReference>
<dbReference type="PRINTS" id="PR00344">
    <property type="entry name" value="BCTRLSENSOR"/>
</dbReference>
<keyword evidence="11" id="KW-0902">Two-component regulatory system</keyword>
<dbReference type="EMBL" id="MHLP01000026">
    <property type="protein sequence ID" value="OGZ12227.1"/>
    <property type="molecule type" value="Genomic_DNA"/>
</dbReference>
<evidence type="ECO:0000313" key="15">
    <source>
        <dbReference type="EMBL" id="OGZ12227.1"/>
    </source>
</evidence>
<keyword evidence="9" id="KW-0418">Kinase</keyword>
<evidence type="ECO:0000256" key="6">
    <source>
        <dbReference type="ARBA" id="ARBA00022553"/>
    </source>
</evidence>
<feature type="domain" description="Histidine kinase" evidence="14">
    <location>
        <begin position="237"/>
        <end position="451"/>
    </location>
</feature>
<evidence type="ECO:0000256" key="2">
    <source>
        <dbReference type="ARBA" id="ARBA00004236"/>
    </source>
</evidence>
<reference evidence="15 16" key="1">
    <citation type="journal article" date="2016" name="Nat. Commun.">
        <title>Thousands of microbial genomes shed light on interconnected biogeochemical processes in an aquifer system.</title>
        <authorList>
            <person name="Anantharaman K."/>
            <person name="Brown C.T."/>
            <person name="Hug L.A."/>
            <person name="Sharon I."/>
            <person name="Castelle C.J."/>
            <person name="Probst A.J."/>
            <person name="Thomas B.C."/>
            <person name="Singh A."/>
            <person name="Wilkins M.J."/>
            <person name="Karaoz U."/>
            <person name="Brodie E.L."/>
            <person name="Williams K.H."/>
            <person name="Hubbard S.S."/>
            <person name="Banfield J.F."/>
        </authorList>
    </citation>
    <scope>NUCLEOTIDE SEQUENCE [LARGE SCALE GENOMIC DNA]</scope>
</reference>
<dbReference type="AlphaFoldDB" id="A0A1G2DF03"/>
<comment type="subcellular location">
    <subcellularLocation>
        <location evidence="2">Cell membrane</location>
    </subcellularLocation>
    <subcellularLocation>
        <location evidence="3">Membrane raft</location>
        <topology evidence="3">Multi-pass membrane protein</topology>
    </subcellularLocation>
</comment>
<keyword evidence="6" id="KW-0597">Phosphoprotein</keyword>
<evidence type="ECO:0000256" key="12">
    <source>
        <dbReference type="ARBA" id="ARBA00023136"/>
    </source>
</evidence>
<dbReference type="FunFam" id="1.10.287.130:FF:000001">
    <property type="entry name" value="Two-component sensor histidine kinase"/>
    <property type="match status" value="1"/>
</dbReference>
<dbReference type="SMART" id="SM00388">
    <property type="entry name" value="HisKA"/>
    <property type="match status" value="1"/>
</dbReference>
<evidence type="ECO:0000256" key="7">
    <source>
        <dbReference type="ARBA" id="ARBA00022679"/>
    </source>
</evidence>
<keyword evidence="13" id="KW-1133">Transmembrane helix</keyword>
<dbReference type="CDD" id="cd00082">
    <property type="entry name" value="HisKA"/>
    <property type="match status" value="1"/>
</dbReference>
<dbReference type="InterPro" id="IPR036890">
    <property type="entry name" value="HATPase_C_sf"/>
</dbReference>
<evidence type="ECO:0000256" key="4">
    <source>
        <dbReference type="ARBA" id="ARBA00012438"/>
    </source>
</evidence>
<dbReference type="GO" id="GO:0045121">
    <property type="term" value="C:membrane raft"/>
    <property type="evidence" value="ECO:0007669"/>
    <property type="project" value="UniProtKB-SubCell"/>
</dbReference>
<keyword evidence="8" id="KW-0547">Nucleotide-binding</keyword>
<evidence type="ECO:0000256" key="11">
    <source>
        <dbReference type="ARBA" id="ARBA00023012"/>
    </source>
</evidence>
<evidence type="ECO:0000313" key="16">
    <source>
        <dbReference type="Proteomes" id="UP000178534"/>
    </source>
</evidence>